<sequence length="327" mass="36332">MLRTEACQRKTIRDLMSRTGIPVLIVAGFLGAGKTTFIRDLLPRLAGGPLKPFVILNDHLNAEIDAIRLRNLGAEIETLPAGCVCCEDSSGLSEAVLAIPPSNNPLLIIEANGTTDPYRLIEILTLTQALRERVGPILQLTVLNEARFGKRLMQVDQHLEKLQIRTASAILTTRSGRASEAQKQKLRETLTALNPHAPLLGVEALANLLRQESHQLPAPDIRAAQEHTHHHIALRVDVPRMSKERLHRWLLSLPPEILRAKGVVQVSEEQICYFQRTDDAMESPTYHLARIPKNYRACAVFIGHGLSEKLVHATLESSAKPPAFRMF</sequence>
<evidence type="ECO:0000259" key="7">
    <source>
        <dbReference type="Pfam" id="PF02492"/>
    </source>
</evidence>
<dbReference type="InterPro" id="IPR003495">
    <property type="entry name" value="CobW/HypB/UreG_nucleotide-bd"/>
</dbReference>
<evidence type="ECO:0000256" key="4">
    <source>
        <dbReference type="ARBA" id="ARBA00034320"/>
    </source>
</evidence>
<dbReference type="InterPro" id="IPR051316">
    <property type="entry name" value="Zinc-reg_GTPase_activator"/>
</dbReference>
<organism evidence="9 10">
    <name type="scientific">Haloferula chungangensis</name>
    <dbReference type="NCBI Taxonomy" id="1048331"/>
    <lineage>
        <taxon>Bacteria</taxon>
        <taxon>Pseudomonadati</taxon>
        <taxon>Verrucomicrobiota</taxon>
        <taxon>Verrucomicrobiia</taxon>
        <taxon>Verrucomicrobiales</taxon>
        <taxon>Verrucomicrobiaceae</taxon>
        <taxon>Haloferula</taxon>
    </lineage>
</organism>
<keyword evidence="2" id="KW-0378">Hydrolase</keyword>
<evidence type="ECO:0000256" key="5">
    <source>
        <dbReference type="ARBA" id="ARBA00045658"/>
    </source>
</evidence>
<evidence type="ECO:0000256" key="3">
    <source>
        <dbReference type="ARBA" id="ARBA00023186"/>
    </source>
</evidence>
<feature type="domain" description="CobW/HypB/UreG nucleotide-binding" evidence="7">
    <location>
        <begin position="22"/>
        <end position="199"/>
    </location>
</feature>
<dbReference type="Proteomes" id="UP001596472">
    <property type="component" value="Unassembled WGS sequence"/>
</dbReference>
<evidence type="ECO:0000313" key="9">
    <source>
        <dbReference type="EMBL" id="MFC7338345.1"/>
    </source>
</evidence>
<evidence type="ECO:0000313" key="10">
    <source>
        <dbReference type="Proteomes" id="UP001596472"/>
    </source>
</evidence>
<dbReference type="Pfam" id="PF02492">
    <property type="entry name" value="cobW"/>
    <property type="match status" value="1"/>
</dbReference>
<dbReference type="SUPFAM" id="SSF52540">
    <property type="entry name" value="P-loop containing nucleoside triphosphate hydrolases"/>
    <property type="match status" value="1"/>
</dbReference>
<dbReference type="Pfam" id="PF07683">
    <property type="entry name" value="CobW_C"/>
    <property type="match status" value="1"/>
</dbReference>
<evidence type="ECO:0000256" key="2">
    <source>
        <dbReference type="ARBA" id="ARBA00022801"/>
    </source>
</evidence>
<dbReference type="SUPFAM" id="SSF90002">
    <property type="entry name" value="Hypothetical protein YjiA, C-terminal domain"/>
    <property type="match status" value="1"/>
</dbReference>
<feature type="domain" description="CobW C-terminal" evidence="8">
    <location>
        <begin position="241"/>
        <end position="317"/>
    </location>
</feature>
<dbReference type="PANTHER" id="PTHR13748:SF62">
    <property type="entry name" value="COBW DOMAIN-CONTAINING PROTEIN"/>
    <property type="match status" value="1"/>
</dbReference>
<proteinExistence type="inferred from homology"/>
<dbReference type="InterPro" id="IPR027417">
    <property type="entry name" value="P-loop_NTPase"/>
</dbReference>
<dbReference type="Gene3D" id="3.30.1220.10">
    <property type="entry name" value="CobW-like, C-terminal domain"/>
    <property type="match status" value="1"/>
</dbReference>
<comment type="catalytic activity">
    <reaction evidence="6">
        <text>GTP + H2O = GDP + phosphate + H(+)</text>
        <dbReference type="Rhea" id="RHEA:19669"/>
        <dbReference type="ChEBI" id="CHEBI:15377"/>
        <dbReference type="ChEBI" id="CHEBI:15378"/>
        <dbReference type="ChEBI" id="CHEBI:37565"/>
        <dbReference type="ChEBI" id="CHEBI:43474"/>
        <dbReference type="ChEBI" id="CHEBI:58189"/>
    </reaction>
    <physiologicalReaction direction="left-to-right" evidence="6">
        <dbReference type="Rhea" id="RHEA:19670"/>
    </physiologicalReaction>
</comment>
<dbReference type="InterPro" id="IPR011629">
    <property type="entry name" value="CobW-like_C"/>
</dbReference>
<dbReference type="InterPro" id="IPR036627">
    <property type="entry name" value="CobW-likC_sf"/>
</dbReference>
<gene>
    <name evidence="9" type="ORF">ACFQY0_14220</name>
</gene>
<keyword evidence="3" id="KW-0143">Chaperone</keyword>
<dbReference type="RefSeq" id="WP_379713575.1">
    <property type="nucleotide sequence ID" value="NZ_JBHTBS010000007.1"/>
</dbReference>
<evidence type="ECO:0000259" key="8">
    <source>
        <dbReference type="Pfam" id="PF07683"/>
    </source>
</evidence>
<evidence type="ECO:0000256" key="6">
    <source>
        <dbReference type="ARBA" id="ARBA00049117"/>
    </source>
</evidence>
<dbReference type="PANTHER" id="PTHR13748">
    <property type="entry name" value="COBW-RELATED"/>
    <property type="match status" value="1"/>
</dbReference>
<evidence type="ECO:0000256" key="1">
    <source>
        <dbReference type="ARBA" id="ARBA00022741"/>
    </source>
</evidence>
<comment type="similarity">
    <text evidence="4">Belongs to the SIMIBI class G3E GTPase family. ZNG1 subfamily.</text>
</comment>
<comment type="caution">
    <text evidence="9">The sequence shown here is derived from an EMBL/GenBank/DDBJ whole genome shotgun (WGS) entry which is preliminary data.</text>
</comment>
<comment type="function">
    <text evidence="5">Zinc chaperone that directly transfers zinc cofactor to target proteins, thereby activating them. Zinc is transferred from the CXCC motif in the GTPase domain to the zinc binding site in target proteins in a process requiring GTP hydrolysis.</text>
</comment>
<dbReference type="Gene3D" id="3.40.50.300">
    <property type="entry name" value="P-loop containing nucleotide triphosphate hydrolases"/>
    <property type="match status" value="1"/>
</dbReference>
<name>A0ABW2L9S3_9BACT</name>
<reference evidence="10" key="1">
    <citation type="journal article" date="2019" name="Int. J. Syst. Evol. Microbiol.">
        <title>The Global Catalogue of Microorganisms (GCM) 10K type strain sequencing project: providing services to taxonomists for standard genome sequencing and annotation.</title>
        <authorList>
            <consortium name="The Broad Institute Genomics Platform"/>
            <consortium name="The Broad Institute Genome Sequencing Center for Infectious Disease"/>
            <person name="Wu L."/>
            <person name="Ma J."/>
        </authorList>
    </citation>
    <scope>NUCLEOTIDE SEQUENCE [LARGE SCALE GENOMIC DNA]</scope>
    <source>
        <strain evidence="10">CGMCC 4.1467</strain>
    </source>
</reference>
<accession>A0ABW2L9S3</accession>
<keyword evidence="1" id="KW-0547">Nucleotide-binding</keyword>
<dbReference type="EMBL" id="JBHTBS010000007">
    <property type="protein sequence ID" value="MFC7338345.1"/>
    <property type="molecule type" value="Genomic_DNA"/>
</dbReference>
<protein>
    <submittedName>
        <fullName evidence="9">CobW family GTP-binding protein</fullName>
    </submittedName>
</protein>
<keyword evidence="10" id="KW-1185">Reference proteome</keyword>